<protein>
    <submittedName>
        <fullName evidence="1">Uncharacterized protein</fullName>
    </submittedName>
</protein>
<evidence type="ECO:0000313" key="2">
    <source>
        <dbReference type="Proteomes" id="UP000198854"/>
    </source>
</evidence>
<dbReference type="Proteomes" id="UP000198854">
    <property type="component" value="Unassembled WGS sequence"/>
</dbReference>
<organism evidence="1 2">
    <name type="scientific">Vibrio xiamenensis</name>
    <dbReference type="NCBI Taxonomy" id="861298"/>
    <lineage>
        <taxon>Bacteria</taxon>
        <taxon>Pseudomonadati</taxon>
        <taxon>Pseudomonadota</taxon>
        <taxon>Gammaproteobacteria</taxon>
        <taxon>Vibrionales</taxon>
        <taxon>Vibrionaceae</taxon>
        <taxon>Vibrio</taxon>
    </lineage>
</organism>
<proteinExistence type="predicted"/>
<dbReference type="EMBL" id="FNDD01000068">
    <property type="protein sequence ID" value="SDI11322.1"/>
    <property type="molecule type" value="Genomic_DNA"/>
</dbReference>
<keyword evidence="2" id="KW-1185">Reference proteome</keyword>
<evidence type="ECO:0000313" key="1">
    <source>
        <dbReference type="EMBL" id="SDI11322.1"/>
    </source>
</evidence>
<dbReference type="AlphaFoldDB" id="A0A1G8HXN2"/>
<sequence>MHKETIGKAKMLIVSLEPGMVIDEETSEAAMKTLMELINIAKTGMEMRGGKLE</sequence>
<dbReference type="RefSeq" id="WP_176765702.1">
    <property type="nucleotide sequence ID" value="NZ_FNDD01000068.1"/>
</dbReference>
<gene>
    <name evidence="1" type="ORF">SAMN04488136_1684</name>
</gene>
<name>A0A1G8HXN2_9VIBR</name>
<accession>A0A1G8HXN2</accession>
<reference evidence="1 2" key="1">
    <citation type="submission" date="2016-10" db="EMBL/GenBank/DDBJ databases">
        <authorList>
            <person name="de Groot N.N."/>
        </authorList>
    </citation>
    <scope>NUCLEOTIDE SEQUENCE [LARGE SCALE GENOMIC DNA]</scope>
    <source>
        <strain evidence="1 2">CGMCC 1.10228</strain>
    </source>
</reference>